<protein>
    <submittedName>
        <fullName evidence="5">Tyrosine-type recombinase/integrase</fullName>
    </submittedName>
</protein>
<sequence length="192" mass="22212">MEYQRKRIVDIIEDNDLYKTRIKVYSEDNKRDIAIFEIFNNTGVRVSELCSIHIEDVKFTDGQKKATLVVYVGKGRRYREVPLNNDARKAIIEYLAVRPISGEPFLFIGERGPLTRNGVYRILNKYAYHAKIESLHPHMLRHKFAHRLINNGVPESTVGELLGHQDPNSTRVYTSPTQKDKERAVESINSLD</sequence>
<comment type="caution">
    <text evidence="5">The sequence shown here is derived from an EMBL/GenBank/DDBJ whole genome shotgun (WGS) entry which is preliminary data.</text>
</comment>
<evidence type="ECO:0000256" key="2">
    <source>
        <dbReference type="ARBA" id="ARBA00023125"/>
    </source>
</evidence>
<reference evidence="5 6" key="1">
    <citation type="submission" date="2021-06" db="EMBL/GenBank/DDBJ databases">
        <authorList>
            <person name="Sun Q."/>
            <person name="Li D."/>
        </authorList>
    </citation>
    <scope>NUCLEOTIDE SEQUENCE [LARGE SCALE GENOMIC DNA]</scope>
    <source>
        <strain evidence="5 6">MSJ-5</strain>
    </source>
</reference>
<accession>A0ABS6FZU1</accession>
<dbReference type="Proteomes" id="UP000779508">
    <property type="component" value="Unassembled WGS sequence"/>
</dbReference>
<evidence type="ECO:0000256" key="1">
    <source>
        <dbReference type="ARBA" id="ARBA00008857"/>
    </source>
</evidence>
<comment type="similarity">
    <text evidence="1">Belongs to the 'phage' integrase family.</text>
</comment>
<evidence type="ECO:0000313" key="5">
    <source>
        <dbReference type="EMBL" id="MBU5675772.1"/>
    </source>
</evidence>
<keyword evidence="6" id="KW-1185">Reference proteome</keyword>
<dbReference type="PANTHER" id="PTHR30349:SF41">
    <property type="entry name" value="INTEGRASE_RECOMBINASE PROTEIN MJ0367-RELATED"/>
    <property type="match status" value="1"/>
</dbReference>
<dbReference type="InterPro" id="IPR050090">
    <property type="entry name" value="Tyrosine_recombinase_XerCD"/>
</dbReference>
<dbReference type="InterPro" id="IPR002104">
    <property type="entry name" value="Integrase_catalytic"/>
</dbReference>
<evidence type="ECO:0000259" key="4">
    <source>
        <dbReference type="PROSITE" id="PS51898"/>
    </source>
</evidence>
<feature type="region of interest" description="Disordered" evidence="3">
    <location>
        <begin position="158"/>
        <end position="192"/>
    </location>
</feature>
<evidence type="ECO:0000313" key="6">
    <source>
        <dbReference type="Proteomes" id="UP000779508"/>
    </source>
</evidence>
<keyword evidence="2" id="KW-0238">DNA-binding</keyword>
<proteinExistence type="inferred from homology"/>
<dbReference type="Pfam" id="PF00589">
    <property type="entry name" value="Phage_integrase"/>
    <property type="match status" value="1"/>
</dbReference>
<feature type="compositionally biased region" description="Polar residues" evidence="3">
    <location>
        <begin position="166"/>
        <end position="177"/>
    </location>
</feature>
<feature type="domain" description="Tyr recombinase" evidence="4">
    <location>
        <begin position="1"/>
        <end position="186"/>
    </location>
</feature>
<dbReference type="PROSITE" id="PS51898">
    <property type="entry name" value="TYR_RECOMBINASE"/>
    <property type="match status" value="1"/>
</dbReference>
<dbReference type="PANTHER" id="PTHR30349">
    <property type="entry name" value="PHAGE INTEGRASE-RELATED"/>
    <property type="match status" value="1"/>
</dbReference>
<gene>
    <name evidence="5" type="ORF">KQI88_05030</name>
</gene>
<evidence type="ECO:0000256" key="3">
    <source>
        <dbReference type="SAM" id="MobiDB-lite"/>
    </source>
</evidence>
<dbReference type="EMBL" id="JAHLQK010000002">
    <property type="protein sequence ID" value="MBU5675772.1"/>
    <property type="molecule type" value="Genomic_DNA"/>
</dbReference>
<dbReference type="RefSeq" id="WP_216415274.1">
    <property type="nucleotide sequence ID" value="NZ_JAHLQK010000002.1"/>
</dbReference>
<organism evidence="5 6">
    <name type="scientific">Alkaliphilus flagellatus</name>
    <dbReference type="NCBI Taxonomy" id="2841507"/>
    <lineage>
        <taxon>Bacteria</taxon>
        <taxon>Bacillati</taxon>
        <taxon>Bacillota</taxon>
        <taxon>Clostridia</taxon>
        <taxon>Peptostreptococcales</taxon>
        <taxon>Natronincolaceae</taxon>
        <taxon>Alkaliphilus</taxon>
    </lineage>
</organism>
<name>A0ABS6FZU1_9FIRM</name>